<dbReference type="InterPro" id="IPR007395">
    <property type="entry name" value="Zn_peptidase_2"/>
</dbReference>
<dbReference type="AlphaFoldDB" id="A0A833KZL7"/>
<feature type="transmembrane region" description="Helical" evidence="1">
    <location>
        <begin position="135"/>
        <end position="161"/>
    </location>
</feature>
<proteinExistence type="predicted"/>
<accession>A0A833KZL7</accession>
<dbReference type="GO" id="GO:0008233">
    <property type="term" value="F:peptidase activity"/>
    <property type="evidence" value="ECO:0007669"/>
    <property type="project" value="UniProtKB-KW"/>
</dbReference>
<dbReference type="Pfam" id="PF04298">
    <property type="entry name" value="Zn_peptidase_2"/>
    <property type="match status" value="1"/>
</dbReference>
<keyword evidence="1" id="KW-0472">Membrane</keyword>
<keyword evidence="1" id="KW-0812">Transmembrane</keyword>
<sequence length="225" mass="24550">MFFYNDPTFLLLIPALLLTLYAQFKVKSTFAKYSEINSKSGKTAAEVSRLILDSAGLRTIPIQEVEGDLTDNYDPRDKTLHLSRSVYNSQSVAAIGVAAHEAGHAIQDAKAYAPMALRQNLVPAANLGSQMAIPLFFMGLIFSLPMLMDIGIIAFSLAVAFQAVTLPVEFNASSRAIKVLSNYLAQDEIPMARQVLNAAALTYIAAAAMAVLNLIRLIILRDRRD</sequence>
<keyword evidence="1" id="KW-1133">Transmembrane helix</keyword>
<reference evidence="2 3" key="1">
    <citation type="submission" date="2019-12" db="EMBL/GenBank/DDBJ databases">
        <authorList>
            <person name="Wolfe R."/>
            <person name="Danczak R."/>
            <person name="Wilkins M."/>
        </authorList>
    </citation>
    <scope>NUCLEOTIDE SEQUENCE [LARGE SCALE GENOMIC DNA]</scope>
    <source>
        <strain evidence="2">X2_MaxBin.013</strain>
    </source>
</reference>
<name>A0A833KZL7_UNCSA</name>
<keyword evidence="2" id="KW-0645">Protease</keyword>
<keyword evidence="2" id="KW-0378">Hydrolase</keyword>
<evidence type="ECO:0000313" key="2">
    <source>
        <dbReference type="EMBL" id="KAF0132852.1"/>
    </source>
</evidence>
<dbReference type="EMBL" id="WPAF01000041">
    <property type="protein sequence ID" value="KAF0132852.1"/>
    <property type="molecule type" value="Genomic_DNA"/>
</dbReference>
<protein>
    <submittedName>
        <fullName evidence="2">Putative Zn-dependent protease</fullName>
    </submittedName>
</protein>
<dbReference type="Proteomes" id="UP000488506">
    <property type="component" value="Unassembled WGS sequence"/>
</dbReference>
<dbReference type="PANTHER" id="PTHR36434">
    <property type="entry name" value="MEMBRANE PROTEASE YUGP-RELATED"/>
    <property type="match status" value="1"/>
</dbReference>
<dbReference type="GO" id="GO:0006508">
    <property type="term" value="P:proteolysis"/>
    <property type="evidence" value="ECO:0007669"/>
    <property type="project" value="UniProtKB-KW"/>
</dbReference>
<comment type="caution">
    <text evidence="2">The sequence shown here is derived from an EMBL/GenBank/DDBJ whole genome shotgun (WGS) entry which is preliminary data.</text>
</comment>
<evidence type="ECO:0000256" key="1">
    <source>
        <dbReference type="SAM" id="Phobius"/>
    </source>
</evidence>
<gene>
    <name evidence="2" type="ORF">FD145_1557</name>
</gene>
<feature type="transmembrane region" description="Helical" evidence="1">
    <location>
        <begin position="6"/>
        <end position="24"/>
    </location>
</feature>
<feature type="transmembrane region" description="Helical" evidence="1">
    <location>
        <begin position="200"/>
        <end position="219"/>
    </location>
</feature>
<evidence type="ECO:0000313" key="3">
    <source>
        <dbReference type="Proteomes" id="UP000488506"/>
    </source>
</evidence>
<organism evidence="2 3">
    <name type="scientific">Candidatus Saganbacteria bacterium</name>
    <dbReference type="NCBI Taxonomy" id="2575572"/>
    <lineage>
        <taxon>Bacteria</taxon>
        <taxon>Bacillati</taxon>
        <taxon>Saganbacteria</taxon>
    </lineage>
</organism>
<dbReference type="PANTHER" id="PTHR36434:SF1">
    <property type="entry name" value="MEMBRANE PROTEASE YUGP-RELATED"/>
    <property type="match status" value="1"/>
</dbReference>